<feature type="domain" description="Transglutaminase-like" evidence="3">
    <location>
        <begin position="308"/>
        <end position="401"/>
    </location>
</feature>
<feature type="active site" evidence="2">
    <location>
        <position position="375"/>
    </location>
</feature>
<dbReference type="InterPro" id="IPR036238">
    <property type="entry name" value="Transglutaminase_C_sf"/>
</dbReference>
<evidence type="ECO:0000256" key="2">
    <source>
        <dbReference type="PIRSR" id="PIRSR000459-1"/>
    </source>
</evidence>
<dbReference type="SUPFAM" id="SSF49309">
    <property type="entry name" value="Transglutaminase, two C-terminal domains"/>
    <property type="match status" value="2"/>
</dbReference>
<reference evidence="4" key="2">
    <citation type="submission" date="2025-09" db="UniProtKB">
        <authorList>
            <consortium name="Ensembl"/>
        </authorList>
    </citation>
    <scope>IDENTIFICATION</scope>
</reference>
<dbReference type="GO" id="GO:0003810">
    <property type="term" value="F:protein-glutamine gamma-glutamyltransferase activity"/>
    <property type="evidence" value="ECO:0007669"/>
    <property type="project" value="InterPro"/>
</dbReference>
<dbReference type="SUPFAM" id="SSF54001">
    <property type="entry name" value="Cysteine proteinases"/>
    <property type="match status" value="1"/>
</dbReference>
<dbReference type="Pfam" id="PF00868">
    <property type="entry name" value="Transglut_N"/>
    <property type="match status" value="1"/>
</dbReference>
<dbReference type="InterPro" id="IPR050779">
    <property type="entry name" value="Transglutaminase"/>
</dbReference>
<feature type="active site" evidence="2">
    <location>
        <position position="398"/>
    </location>
</feature>
<dbReference type="SMART" id="SM00460">
    <property type="entry name" value="TGc"/>
    <property type="match status" value="1"/>
</dbReference>
<dbReference type="Pfam" id="PF00927">
    <property type="entry name" value="Transglut_C"/>
    <property type="match status" value="2"/>
</dbReference>
<dbReference type="GeneTree" id="ENSGT01050000244939"/>
<evidence type="ECO:0000256" key="1">
    <source>
        <dbReference type="ARBA" id="ARBA00005968"/>
    </source>
</evidence>
<accession>A0A3B3SFT9</accession>
<dbReference type="Pfam" id="PF01841">
    <property type="entry name" value="Transglut_core"/>
    <property type="match status" value="1"/>
</dbReference>
<dbReference type="InterPro" id="IPR001102">
    <property type="entry name" value="Transglutaminase_N"/>
</dbReference>
<dbReference type="InterPro" id="IPR002931">
    <property type="entry name" value="Transglutaminase-like"/>
</dbReference>
<dbReference type="Gene3D" id="2.60.40.10">
    <property type="entry name" value="Immunoglobulins"/>
    <property type="match status" value="3"/>
</dbReference>
<protein>
    <submittedName>
        <fullName evidence="4">Coagulation factor XIII A chain</fullName>
    </submittedName>
</protein>
<dbReference type="InterPro" id="IPR014756">
    <property type="entry name" value="Ig_E-set"/>
</dbReference>
<sequence length="725" mass="82100">MPDTQNTEPNLYDEGRRNVPRAYSNAKENDLHEFIPFEMVPRGPAPPRQEFLQVTQVDMLWEKNMADHHTQVFSGPHLIIRRGQEFQVKITFNRAYDPDKDKFELEFRIGSSPNLSEKTIAVVSSFPRKRKLWQSHLLKNTGSTVLMGITPSASCIVGKYSMYVVVITSAGRFRDKDHSQEVYILFNPWAPHDTVFMPDDHEREEYVLNQVGMLYCGDSQNVLSRPWNYGQFEMGILDACVFIMDEAIIPLIYRGDPIKIMRRISAKLNSQDDDGVLVGNWSDDYTFGTAPTSWTGSVEILLSYASSGIPVCFAQCWVFAGVFNTILRCLGIPSRTVTGYKSAHDNNGNLKTNIIVDQSGRLNMDCTTDSIWSYHCWNEVYMARPDLPVGFGGWQVVDSTPQDNTDGFRRCGPAPVYAIKQGMICYPFDAPYMFSEVNSDVIVYQREQDNKLTKLFVDHDFVGEKVLTKQIGQDIWCDITNQYKYPAESSDKQEALRIAESYGCSRDQGDLSKADVKIKATLPDVEIGKDFKLSVELKNLGESLYNIDVSVSGNVIYYTGVLGPQFKFKNFPVKVDPSKTVTEHVAVKAEEYMSKLLDQCSLSFLVMAEIKETGQVVTTLQYMTLQAPKLELKMSGSHKLKEEMTVTMKFTNSLKFDLENITVKMEGPGVFRTKTKTYRLIARGSSISWTESFTPDQEGQKTLIACLNCALLRQVFGHVDFTIKP</sequence>
<dbReference type="InterPro" id="IPR013783">
    <property type="entry name" value="Ig-like_fold"/>
</dbReference>
<dbReference type="Gene3D" id="3.90.260.10">
    <property type="entry name" value="Transglutaminase-like"/>
    <property type="match status" value="1"/>
</dbReference>
<feature type="active site" evidence="2">
    <location>
        <position position="316"/>
    </location>
</feature>
<evidence type="ECO:0000313" key="4">
    <source>
        <dbReference type="Ensembl" id="ENSPKIP00000029283.1"/>
    </source>
</evidence>
<comment type="similarity">
    <text evidence="1">Belongs to the transglutaminase superfamily. Transglutaminase family.</text>
</comment>
<reference evidence="4" key="1">
    <citation type="submission" date="2025-08" db="UniProtKB">
        <authorList>
            <consortium name="Ensembl"/>
        </authorList>
    </citation>
    <scope>IDENTIFICATION</scope>
</reference>
<dbReference type="AlphaFoldDB" id="A0A3B3SFT9"/>
<organism evidence="4 5">
    <name type="scientific">Paramormyrops kingsleyae</name>
    <dbReference type="NCBI Taxonomy" id="1676925"/>
    <lineage>
        <taxon>Eukaryota</taxon>
        <taxon>Metazoa</taxon>
        <taxon>Chordata</taxon>
        <taxon>Craniata</taxon>
        <taxon>Vertebrata</taxon>
        <taxon>Euteleostomi</taxon>
        <taxon>Actinopterygii</taxon>
        <taxon>Neopterygii</taxon>
        <taxon>Teleostei</taxon>
        <taxon>Osteoglossocephala</taxon>
        <taxon>Osteoglossomorpha</taxon>
        <taxon>Osteoglossiformes</taxon>
        <taxon>Mormyridae</taxon>
        <taxon>Paramormyrops</taxon>
    </lineage>
</organism>
<proteinExistence type="inferred from homology"/>
<dbReference type="PANTHER" id="PTHR11590:SF42">
    <property type="entry name" value="COAGULATION FACTOR XIII A CHAIN"/>
    <property type="match status" value="1"/>
</dbReference>
<dbReference type="InterPro" id="IPR023608">
    <property type="entry name" value="Transglutaminase_animal"/>
</dbReference>
<evidence type="ECO:0000313" key="5">
    <source>
        <dbReference type="Proteomes" id="UP000261540"/>
    </source>
</evidence>
<dbReference type="STRING" id="1676925.ENSPKIP00000029283"/>
<dbReference type="FunFam" id="3.90.260.10:FF:000002">
    <property type="entry name" value="Erythrocyte membrane protein band 4.2"/>
    <property type="match status" value="1"/>
</dbReference>
<keyword evidence="5" id="KW-1185">Reference proteome</keyword>
<dbReference type="Proteomes" id="UP000261540">
    <property type="component" value="Unplaced"/>
</dbReference>
<dbReference type="InterPro" id="IPR036985">
    <property type="entry name" value="Transglutaminase-like_sf"/>
</dbReference>
<name>A0A3B3SFT9_9TELE</name>
<dbReference type="Ensembl" id="ENSPKIT00000010077.1">
    <property type="protein sequence ID" value="ENSPKIP00000029283.1"/>
    <property type="gene ID" value="ENSPKIG00000010592.1"/>
</dbReference>
<dbReference type="GO" id="GO:0007399">
    <property type="term" value="P:nervous system development"/>
    <property type="evidence" value="ECO:0007669"/>
    <property type="project" value="UniProtKB-ARBA"/>
</dbReference>
<evidence type="ECO:0000259" key="3">
    <source>
        <dbReference type="SMART" id="SM00460"/>
    </source>
</evidence>
<dbReference type="GO" id="GO:0072378">
    <property type="term" value="P:blood coagulation, fibrin clot formation"/>
    <property type="evidence" value="ECO:0007669"/>
    <property type="project" value="TreeGrafter"/>
</dbReference>
<dbReference type="InterPro" id="IPR008958">
    <property type="entry name" value="Transglutaminase_C"/>
</dbReference>
<dbReference type="FunFam" id="2.60.40.10:FF:000171">
    <property type="entry name" value="protein-glutamine gamma-glutamyltransferase 6"/>
    <property type="match status" value="1"/>
</dbReference>
<dbReference type="InterPro" id="IPR038765">
    <property type="entry name" value="Papain-like_cys_pep_sf"/>
</dbReference>
<dbReference type="PIRSF" id="PIRSF000459">
    <property type="entry name" value="TGM_EBP42"/>
    <property type="match status" value="1"/>
</dbReference>
<dbReference type="PANTHER" id="PTHR11590">
    <property type="entry name" value="PROTEIN-GLUTAMINE GAMMA-GLUTAMYLTRANSFERASE"/>
    <property type="match status" value="1"/>
</dbReference>
<dbReference type="SUPFAM" id="SSF81296">
    <property type="entry name" value="E set domains"/>
    <property type="match status" value="1"/>
</dbReference>